<comment type="caution">
    <text evidence="2">The sequence shown here is derived from an EMBL/GenBank/DDBJ whole genome shotgun (WGS) entry which is preliminary data.</text>
</comment>
<organism evidence="2 3">
    <name type="scientific">Candidatus Brachybacterium merdavium</name>
    <dbReference type="NCBI Taxonomy" id="2838513"/>
    <lineage>
        <taxon>Bacteria</taxon>
        <taxon>Bacillati</taxon>
        <taxon>Actinomycetota</taxon>
        <taxon>Actinomycetes</taxon>
        <taxon>Micrococcales</taxon>
        <taxon>Dermabacteraceae</taxon>
        <taxon>Brachybacterium</taxon>
    </lineage>
</organism>
<feature type="compositionally biased region" description="Basic and acidic residues" evidence="1">
    <location>
        <begin position="81"/>
        <end position="91"/>
    </location>
</feature>
<dbReference type="AlphaFoldDB" id="A0A9D2RQ62"/>
<dbReference type="EMBL" id="DWZH01000107">
    <property type="protein sequence ID" value="HJB11618.1"/>
    <property type="molecule type" value="Genomic_DNA"/>
</dbReference>
<evidence type="ECO:0000256" key="1">
    <source>
        <dbReference type="SAM" id="MobiDB-lite"/>
    </source>
</evidence>
<gene>
    <name evidence="2" type="ORF">H9786_14060</name>
</gene>
<evidence type="ECO:0000313" key="2">
    <source>
        <dbReference type="EMBL" id="HJB11618.1"/>
    </source>
</evidence>
<proteinExistence type="predicted"/>
<reference evidence="2" key="2">
    <citation type="submission" date="2021-04" db="EMBL/GenBank/DDBJ databases">
        <authorList>
            <person name="Gilroy R."/>
        </authorList>
    </citation>
    <scope>NUCLEOTIDE SEQUENCE</scope>
    <source>
        <strain evidence="2">ChiHjej13B12-24818</strain>
    </source>
</reference>
<sequence length="106" mass="11813">MISNQVDPLGRARWEVLGLFADDDAARRATTWAREVLESASVDPSGQQLRALRALRRADRRLSLPAARYLLTMARGSGEGAEDRAASDRSRAAARRRARRRSPLLE</sequence>
<reference evidence="2" key="1">
    <citation type="journal article" date="2021" name="PeerJ">
        <title>Extensive microbial diversity within the chicken gut microbiome revealed by metagenomics and culture.</title>
        <authorList>
            <person name="Gilroy R."/>
            <person name="Ravi A."/>
            <person name="Getino M."/>
            <person name="Pursley I."/>
            <person name="Horton D.L."/>
            <person name="Alikhan N.F."/>
            <person name="Baker D."/>
            <person name="Gharbi K."/>
            <person name="Hall N."/>
            <person name="Watson M."/>
            <person name="Adriaenssens E.M."/>
            <person name="Foster-Nyarko E."/>
            <person name="Jarju S."/>
            <person name="Secka A."/>
            <person name="Antonio M."/>
            <person name="Oren A."/>
            <person name="Chaudhuri R.R."/>
            <person name="La Ragione R."/>
            <person name="Hildebrand F."/>
            <person name="Pallen M.J."/>
        </authorList>
    </citation>
    <scope>NUCLEOTIDE SEQUENCE</scope>
    <source>
        <strain evidence="2">ChiHjej13B12-24818</strain>
    </source>
</reference>
<protein>
    <submittedName>
        <fullName evidence="2">Uncharacterized protein</fullName>
    </submittedName>
</protein>
<name>A0A9D2RQ62_9MICO</name>
<evidence type="ECO:0000313" key="3">
    <source>
        <dbReference type="Proteomes" id="UP000823823"/>
    </source>
</evidence>
<feature type="compositionally biased region" description="Basic residues" evidence="1">
    <location>
        <begin position="92"/>
        <end position="106"/>
    </location>
</feature>
<feature type="region of interest" description="Disordered" evidence="1">
    <location>
        <begin position="77"/>
        <end position="106"/>
    </location>
</feature>
<dbReference type="Proteomes" id="UP000823823">
    <property type="component" value="Unassembled WGS sequence"/>
</dbReference>
<accession>A0A9D2RQ62</accession>